<feature type="domain" description="T6SS Phospholipase effector Tle1-like catalytic" evidence="2">
    <location>
        <begin position="113"/>
        <end position="390"/>
    </location>
</feature>
<accession>A0AAD4GJ10</accession>
<evidence type="ECO:0000313" key="4">
    <source>
        <dbReference type="Proteomes" id="UP001194468"/>
    </source>
</evidence>
<dbReference type="Proteomes" id="UP001194468">
    <property type="component" value="Unassembled WGS sequence"/>
</dbReference>
<evidence type="ECO:0000259" key="2">
    <source>
        <dbReference type="Pfam" id="PF09994"/>
    </source>
</evidence>
<reference evidence="3" key="1">
    <citation type="submission" date="2019-10" db="EMBL/GenBank/DDBJ databases">
        <authorList>
            <consortium name="DOE Joint Genome Institute"/>
            <person name="Kuo A."/>
            <person name="Miyauchi S."/>
            <person name="Kiss E."/>
            <person name="Drula E."/>
            <person name="Kohler A."/>
            <person name="Sanchez-Garcia M."/>
            <person name="Andreopoulos B."/>
            <person name="Barry K.W."/>
            <person name="Bonito G."/>
            <person name="Buee M."/>
            <person name="Carver A."/>
            <person name="Chen C."/>
            <person name="Cichocki N."/>
            <person name="Clum A."/>
            <person name="Culley D."/>
            <person name="Crous P.W."/>
            <person name="Fauchery L."/>
            <person name="Girlanda M."/>
            <person name="Hayes R."/>
            <person name="Keri Z."/>
            <person name="LaButti K."/>
            <person name="Lipzen A."/>
            <person name="Lombard V."/>
            <person name="Magnuson J."/>
            <person name="Maillard F."/>
            <person name="Morin E."/>
            <person name="Murat C."/>
            <person name="Nolan M."/>
            <person name="Ohm R."/>
            <person name="Pangilinan J."/>
            <person name="Pereira M."/>
            <person name="Perotto S."/>
            <person name="Peter M."/>
            <person name="Riley R."/>
            <person name="Sitrit Y."/>
            <person name="Stielow B."/>
            <person name="Szollosi G."/>
            <person name="Zifcakova L."/>
            <person name="Stursova M."/>
            <person name="Spatafora J.W."/>
            <person name="Tedersoo L."/>
            <person name="Vaario L.-M."/>
            <person name="Yamada A."/>
            <person name="Yan M."/>
            <person name="Wang P."/>
            <person name="Xu J."/>
            <person name="Bruns T."/>
            <person name="Baldrian P."/>
            <person name="Vilgalys R."/>
            <person name="Henrissat B."/>
            <person name="Grigoriev I.V."/>
            <person name="Hibbett D."/>
            <person name="Nagy L.G."/>
            <person name="Martin F.M."/>
        </authorList>
    </citation>
    <scope>NUCLEOTIDE SEQUENCE</scope>
    <source>
        <strain evidence="3">BED1</strain>
    </source>
</reference>
<organism evidence="3 4">
    <name type="scientific">Boletus edulis BED1</name>
    <dbReference type="NCBI Taxonomy" id="1328754"/>
    <lineage>
        <taxon>Eukaryota</taxon>
        <taxon>Fungi</taxon>
        <taxon>Dikarya</taxon>
        <taxon>Basidiomycota</taxon>
        <taxon>Agaricomycotina</taxon>
        <taxon>Agaricomycetes</taxon>
        <taxon>Agaricomycetidae</taxon>
        <taxon>Boletales</taxon>
        <taxon>Boletineae</taxon>
        <taxon>Boletaceae</taxon>
        <taxon>Boletoideae</taxon>
        <taxon>Boletus</taxon>
    </lineage>
</organism>
<sequence length="408" mass="46061">MRAFSVRSVDAANLVDVTKLCIPYHPPYRPCTRPYHIHIALFERTYLLYPSPNTSHIPGPCAAYCIPAFLMATGSPSTSPHVEHGRLATNGTSFRTSATRCTQCSPRQKEKARNLVVCIDGTSNQFGHNNTNVVKLFAKIDLESTSSEQPEQHAYYSSGIGTRPKSLHVIDRMERAFSDKFDMAVAWNMEEIVKDAYGWLARTYQEGDQIYLFGFSRGAYQVRVLAGMIHEVGLIRTPTEKQIGTAYDHYEAIRSGKPKTRQIAREFKNTFSWKDLRVHFVGVWDTVSSVGLVRGDVFLSTSSSASHACHFRHALALDELRVKFVPEYFHEMNSQSDDGTSKYVVTSPDDEHAASSPSERRASTLYTNISEGKKTSDIKEVWFAGSHSDVWVAFECRSQALKYFVQRW</sequence>
<proteinExistence type="predicted"/>
<feature type="region of interest" description="Disordered" evidence="1">
    <location>
        <begin position="336"/>
        <end position="361"/>
    </location>
</feature>
<dbReference type="InterPro" id="IPR029058">
    <property type="entry name" value="AB_hydrolase_fold"/>
</dbReference>
<dbReference type="EMBL" id="WHUW01000006">
    <property type="protein sequence ID" value="KAF8445036.1"/>
    <property type="molecule type" value="Genomic_DNA"/>
</dbReference>
<gene>
    <name evidence="3" type="ORF">L210DRAFT_3059869</name>
</gene>
<comment type="caution">
    <text evidence="3">The sequence shown here is derived from an EMBL/GenBank/DDBJ whole genome shotgun (WGS) entry which is preliminary data.</text>
</comment>
<name>A0AAD4GJ10_BOLED</name>
<protein>
    <recommendedName>
        <fullName evidence="2">T6SS Phospholipase effector Tle1-like catalytic domain-containing protein</fullName>
    </recommendedName>
</protein>
<dbReference type="Pfam" id="PF09994">
    <property type="entry name" value="T6SS_Tle1-like_cat"/>
    <property type="match status" value="1"/>
</dbReference>
<feature type="compositionally biased region" description="Basic and acidic residues" evidence="1">
    <location>
        <begin position="349"/>
        <end position="361"/>
    </location>
</feature>
<dbReference type="SUPFAM" id="SSF53474">
    <property type="entry name" value="alpha/beta-Hydrolases"/>
    <property type="match status" value="1"/>
</dbReference>
<keyword evidence="4" id="KW-1185">Reference proteome</keyword>
<dbReference type="PANTHER" id="PTHR33840:SF1">
    <property type="entry name" value="TLE1 PHOSPHOLIPASE DOMAIN-CONTAINING PROTEIN"/>
    <property type="match status" value="1"/>
</dbReference>
<reference evidence="3" key="2">
    <citation type="journal article" date="2020" name="Nat. Commun.">
        <title>Large-scale genome sequencing of mycorrhizal fungi provides insights into the early evolution of symbiotic traits.</title>
        <authorList>
            <person name="Miyauchi S."/>
            <person name="Kiss E."/>
            <person name="Kuo A."/>
            <person name="Drula E."/>
            <person name="Kohler A."/>
            <person name="Sanchez-Garcia M."/>
            <person name="Morin E."/>
            <person name="Andreopoulos B."/>
            <person name="Barry K.W."/>
            <person name="Bonito G."/>
            <person name="Buee M."/>
            <person name="Carver A."/>
            <person name="Chen C."/>
            <person name="Cichocki N."/>
            <person name="Clum A."/>
            <person name="Culley D."/>
            <person name="Crous P.W."/>
            <person name="Fauchery L."/>
            <person name="Girlanda M."/>
            <person name="Hayes R.D."/>
            <person name="Keri Z."/>
            <person name="LaButti K."/>
            <person name="Lipzen A."/>
            <person name="Lombard V."/>
            <person name="Magnuson J."/>
            <person name="Maillard F."/>
            <person name="Murat C."/>
            <person name="Nolan M."/>
            <person name="Ohm R.A."/>
            <person name="Pangilinan J."/>
            <person name="Pereira M.F."/>
            <person name="Perotto S."/>
            <person name="Peter M."/>
            <person name="Pfister S."/>
            <person name="Riley R."/>
            <person name="Sitrit Y."/>
            <person name="Stielow J.B."/>
            <person name="Szollosi G."/>
            <person name="Zifcakova L."/>
            <person name="Stursova M."/>
            <person name="Spatafora J.W."/>
            <person name="Tedersoo L."/>
            <person name="Vaario L.M."/>
            <person name="Yamada A."/>
            <person name="Yan M."/>
            <person name="Wang P."/>
            <person name="Xu J."/>
            <person name="Bruns T."/>
            <person name="Baldrian P."/>
            <person name="Vilgalys R."/>
            <person name="Dunand C."/>
            <person name="Henrissat B."/>
            <person name="Grigoriev I.V."/>
            <person name="Hibbett D."/>
            <person name="Nagy L.G."/>
            <person name="Martin F.M."/>
        </authorList>
    </citation>
    <scope>NUCLEOTIDE SEQUENCE</scope>
    <source>
        <strain evidence="3">BED1</strain>
    </source>
</reference>
<dbReference type="InterPro" id="IPR018712">
    <property type="entry name" value="Tle1-like_cat"/>
</dbReference>
<evidence type="ECO:0000256" key="1">
    <source>
        <dbReference type="SAM" id="MobiDB-lite"/>
    </source>
</evidence>
<evidence type="ECO:0000313" key="3">
    <source>
        <dbReference type="EMBL" id="KAF8445036.1"/>
    </source>
</evidence>
<dbReference type="AlphaFoldDB" id="A0AAD4GJ10"/>
<dbReference type="PANTHER" id="PTHR33840">
    <property type="match status" value="1"/>
</dbReference>